<dbReference type="Proteomes" id="UP001596274">
    <property type="component" value="Unassembled WGS sequence"/>
</dbReference>
<feature type="transmembrane region" description="Helical" evidence="1">
    <location>
        <begin position="35"/>
        <end position="57"/>
    </location>
</feature>
<evidence type="ECO:0000313" key="3">
    <source>
        <dbReference type="Proteomes" id="UP001596274"/>
    </source>
</evidence>
<organism evidence="2 3">
    <name type="scientific">Halorubrum pallidum</name>
    <dbReference type="NCBI Taxonomy" id="1526114"/>
    <lineage>
        <taxon>Archaea</taxon>
        <taxon>Methanobacteriati</taxon>
        <taxon>Methanobacteriota</taxon>
        <taxon>Stenosarchaea group</taxon>
        <taxon>Halobacteria</taxon>
        <taxon>Halobacteriales</taxon>
        <taxon>Haloferacaceae</taxon>
        <taxon>Halorubrum</taxon>
    </lineage>
</organism>
<reference evidence="2 3" key="1">
    <citation type="journal article" date="2019" name="Int. J. Syst. Evol. Microbiol.">
        <title>The Global Catalogue of Microorganisms (GCM) 10K type strain sequencing project: providing services to taxonomists for standard genome sequencing and annotation.</title>
        <authorList>
            <consortium name="The Broad Institute Genomics Platform"/>
            <consortium name="The Broad Institute Genome Sequencing Center for Infectious Disease"/>
            <person name="Wu L."/>
            <person name="Ma J."/>
        </authorList>
    </citation>
    <scope>NUCLEOTIDE SEQUENCE [LARGE SCALE GENOMIC DNA]</scope>
    <source>
        <strain evidence="2 3">PJ61</strain>
    </source>
</reference>
<gene>
    <name evidence="2" type="ORF">ACFQDD_04050</name>
</gene>
<dbReference type="AlphaFoldDB" id="A0ABD5T1R4"/>
<comment type="caution">
    <text evidence="2">The sequence shown here is derived from an EMBL/GenBank/DDBJ whole genome shotgun (WGS) entry which is preliminary data.</text>
</comment>
<dbReference type="EMBL" id="JBHSWT010000115">
    <property type="protein sequence ID" value="MFC6770699.1"/>
    <property type="molecule type" value="Genomic_DNA"/>
</dbReference>
<accession>A0ABD5T1R4</accession>
<protein>
    <submittedName>
        <fullName evidence="2">Uncharacterized protein</fullName>
    </submittedName>
</protein>
<keyword evidence="1" id="KW-0812">Transmembrane</keyword>
<keyword evidence="3" id="KW-1185">Reference proteome</keyword>
<keyword evidence="1" id="KW-1133">Transmembrane helix</keyword>
<evidence type="ECO:0000313" key="2">
    <source>
        <dbReference type="EMBL" id="MFC6770699.1"/>
    </source>
</evidence>
<sequence>MRSIRGGKTLQRLGIVSTLIDAAAAFARRDTRTGFLLLGAAVASRWVPGLGVVVSVFTRLYRRVRRNGEAGLGGTELIEQGVVPSSQRAER</sequence>
<evidence type="ECO:0000256" key="1">
    <source>
        <dbReference type="SAM" id="Phobius"/>
    </source>
</evidence>
<name>A0ABD5T1R4_9EURY</name>
<keyword evidence="1" id="KW-0472">Membrane</keyword>
<proteinExistence type="predicted"/>